<evidence type="ECO:0000313" key="1">
    <source>
        <dbReference type="EMBL" id="MBW87443.1"/>
    </source>
</evidence>
<proteinExistence type="predicted"/>
<protein>
    <submittedName>
        <fullName evidence="1">Uncharacterized protein</fullName>
    </submittedName>
</protein>
<reference evidence="1" key="1">
    <citation type="submission" date="2018-02" db="EMBL/GenBank/DDBJ databases">
        <title>Rhizophora mucronata_Transcriptome.</title>
        <authorList>
            <person name="Meera S.P."/>
            <person name="Sreeshan A."/>
            <person name="Augustine A."/>
        </authorList>
    </citation>
    <scope>NUCLEOTIDE SEQUENCE</scope>
    <source>
        <tissue evidence="1">Leaf</tissue>
    </source>
</reference>
<dbReference type="EMBL" id="GGEC01006960">
    <property type="protein sequence ID" value="MBW87443.1"/>
    <property type="molecule type" value="Transcribed_RNA"/>
</dbReference>
<name>A0A2P2J1U5_RHIMU</name>
<dbReference type="AlphaFoldDB" id="A0A2P2J1U5"/>
<organism evidence="1">
    <name type="scientific">Rhizophora mucronata</name>
    <name type="common">Asiatic mangrove</name>
    <dbReference type="NCBI Taxonomy" id="61149"/>
    <lineage>
        <taxon>Eukaryota</taxon>
        <taxon>Viridiplantae</taxon>
        <taxon>Streptophyta</taxon>
        <taxon>Embryophyta</taxon>
        <taxon>Tracheophyta</taxon>
        <taxon>Spermatophyta</taxon>
        <taxon>Magnoliopsida</taxon>
        <taxon>eudicotyledons</taxon>
        <taxon>Gunneridae</taxon>
        <taxon>Pentapetalae</taxon>
        <taxon>rosids</taxon>
        <taxon>fabids</taxon>
        <taxon>Malpighiales</taxon>
        <taxon>Rhizophoraceae</taxon>
        <taxon>Rhizophora</taxon>
    </lineage>
</organism>
<accession>A0A2P2J1U5</accession>
<sequence length="34" mass="3992">MAISFQLHSFSRNAALCCMELPFKWSDFYLLPHS</sequence>